<proteinExistence type="predicted"/>
<evidence type="ECO:0000313" key="1">
    <source>
        <dbReference type="EMBL" id="RDB30276.1"/>
    </source>
</evidence>
<dbReference type="AlphaFoldDB" id="A0A369KH86"/>
<sequence length="136" mass="14659">MLLDSSLSSPSSHAPHEHAAVSLGLFLCGRRAGIRGGVSGKRRVLPQLLNPSMITLHSIPKRTSPFSSQQLQSTMITLTQPSLSVSLNRSFSLSLALYIRPPICTSSSPHILCPPTRCPPRLSSPLKLRPLLSSNL</sequence>
<protein>
    <submittedName>
        <fullName evidence="1">Uncharacterized protein</fullName>
    </submittedName>
</protein>
<organism evidence="1 2">
    <name type="scientific">Hypsizygus marmoreus</name>
    <name type="common">White beech mushroom</name>
    <name type="synonym">Agaricus marmoreus</name>
    <dbReference type="NCBI Taxonomy" id="39966"/>
    <lineage>
        <taxon>Eukaryota</taxon>
        <taxon>Fungi</taxon>
        <taxon>Dikarya</taxon>
        <taxon>Basidiomycota</taxon>
        <taxon>Agaricomycotina</taxon>
        <taxon>Agaricomycetes</taxon>
        <taxon>Agaricomycetidae</taxon>
        <taxon>Agaricales</taxon>
        <taxon>Tricholomatineae</taxon>
        <taxon>Lyophyllaceae</taxon>
        <taxon>Hypsizygus</taxon>
    </lineage>
</organism>
<keyword evidence="2" id="KW-1185">Reference proteome</keyword>
<name>A0A369KH86_HYPMA</name>
<dbReference type="Proteomes" id="UP000076154">
    <property type="component" value="Unassembled WGS sequence"/>
</dbReference>
<accession>A0A369KH86</accession>
<gene>
    <name evidence="1" type="ORF">Hypma_007115</name>
</gene>
<dbReference type="InParanoid" id="A0A369KH86"/>
<reference evidence="1" key="1">
    <citation type="submission" date="2018-04" db="EMBL/GenBank/DDBJ databases">
        <title>Whole genome sequencing of Hypsizygus marmoreus.</title>
        <authorList>
            <person name="Choi I.-G."/>
            <person name="Min B."/>
            <person name="Kim J.-G."/>
            <person name="Kim S."/>
            <person name="Oh Y.-L."/>
            <person name="Kong W.-S."/>
            <person name="Park H."/>
            <person name="Jeong J."/>
            <person name="Song E.-S."/>
        </authorList>
    </citation>
    <scope>NUCLEOTIDE SEQUENCE [LARGE SCALE GENOMIC DNA]</scope>
    <source>
        <strain evidence="1">51987-8</strain>
    </source>
</reference>
<dbReference type="EMBL" id="LUEZ02000005">
    <property type="protein sequence ID" value="RDB30276.1"/>
    <property type="molecule type" value="Genomic_DNA"/>
</dbReference>
<evidence type="ECO:0000313" key="2">
    <source>
        <dbReference type="Proteomes" id="UP000076154"/>
    </source>
</evidence>
<comment type="caution">
    <text evidence="1">The sequence shown here is derived from an EMBL/GenBank/DDBJ whole genome shotgun (WGS) entry which is preliminary data.</text>
</comment>